<evidence type="ECO:0000313" key="2">
    <source>
        <dbReference type="EMBL" id="PSS34186.1"/>
    </source>
</evidence>
<dbReference type="OrthoDB" id="3251176at2759"/>
<name>A0A2R6RVY5_9APHY</name>
<reference evidence="2 4" key="1">
    <citation type="submission" date="2018-02" db="EMBL/GenBank/DDBJ databases">
        <title>Genome sequence of the basidiomycete white-rot fungus Phlebia centrifuga.</title>
        <authorList>
            <person name="Granchi Z."/>
            <person name="Peng M."/>
            <person name="de Vries R.P."/>
            <person name="Hilden K."/>
            <person name="Makela M.R."/>
            <person name="Grigoriev I."/>
            <person name="Riley R."/>
        </authorList>
    </citation>
    <scope>NUCLEOTIDE SEQUENCE [LARGE SCALE GENOMIC DNA]</scope>
    <source>
        <strain evidence="2 4">FBCC195</strain>
    </source>
</reference>
<dbReference type="Proteomes" id="UP000186601">
    <property type="component" value="Unassembled WGS sequence"/>
</dbReference>
<protein>
    <submittedName>
        <fullName evidence="2">Uncharacterized protein</fullName>
    </submittedName>
</protein>
<evidence type="ECO:0000313" key="3">
    <source>
        <dbReference type="EMBL" id="PSS34189.1"/>
    </source>
</evidence>
<comment type="caution">
    <text evidence="2">The sequence shown here is derived from an EMBL/GenBank/DDBJ whole genome shotgun (WGS) entry which is preliminary data.</text>
</comment>
<dbReference type="EMBL" id="MLYV02000144">
    <property type="protein sequence ID" value="PSS34189.1"/>
    <property type="molecule type" value="Genomic_DNA"/>
</dbReference>
<keyword evidence="4" id="KW-1185">Reference proteome</keyword>
<proteinExistence type="predicted"/>
<sequence length="386" mass="43074">MNGARGKSQVGKRMAALFGTSEQASEYHLIKGGSKRPIRALTQSQVEQLDDWVLKLSVKEANLDGTTAIVSSTSDIEVREPNNPDVSARLPDDSEGPYQTRSMLRRVEHSLFELQREQQQCSMKLDSLTVQSFPAGVHLAALREDTTMSLSAAELQHLPLPSILAPTTNAGSIRSVGVKSVGVPSEAIAPDNLRILVLPNGREIPYDKSIPLRDPPGKHFSQRLPELFKEWHESDLVRLNGHGIPVKHWDLVYKVRTLGISESGQWAAIRKEWGNWKFIVEEKECLGSADAFWNKFTDEETGNRLGYKAILGKLRLARAERDGQDAANARACFNGNLDHPAAQGRFRYSKGSKTRILERDDKIASVWRRTLAEDEEVAARWEQMGS</sequence>
<feature type="region of interest" description="Disordered" evidence="1">
    <location>
        <begin position="77"/>
        <end position="97"/>
    </location>
</feature>
<organism evidence="2 4">
    <name type="scientific">Hermanssonia centrifuga</name>
    <dbReference type="NCBI Taxonomy" id="98765"/>
    <lineage>
        <taxon>Eukaryota</taxon>
        <taxon>Fungi</taxon>
        <taxon>Dikarya</taxon>
        <taxon>Basidiomycota</taxon>
        <taxon>Agaricomycotina</taxon>
        <taxon>Agaricomycetes</taxon>
        <taxon>Polyporales</taxon>
        <taxon>Meruliaceae</taxon>
        <taxon>Hermanssonia</taxon>
    </lineage>
</organism>
<gene>
    <name evidence="2" type="ORF">PHLCEN_2v1769</name>
    <name evidence="3" type="ORF">PHLCEN_2v1772</name>
</gene>
<evidence type="ECO:0000256" key="1">
    <source>
        <dbReference type="SAM" id="MobiDB-lite"/>
    </source>
</evidence>
<evidence type="ECO:0000313" key="4">
    <source>
        <dbReference type="Proteomes" id="UP000186601"/>
    </source>
</evidence>
<dbReference type="EMBL" id="MLYV02000144">
    <property type="protein sequence ID" value="PSS34186.1"/>
    <property type="molecule type" value="Genomic_DNA"/>
</dbReference>
<dbReference type="AlphaFoldDB" id="A0A2R6RVY5"/>
<accession>A0A2R6RVY5</accession>